<dbReference type="GO" id="GO:0006508">
    <property type="term" value="P:proteolysis"/>
    <property type="evidence" value="ECO:0007669"/>
    <property type="project" value="InterPro"/>
</dbReference>
<feature type="signal peptide" evidence="4">
    <location>
        <begin position="1"/>
        <end position="22"/>
    </location>
</feature>
<sequence>MKPILRLLFVLGLLVCSPSALAQSLSGVVISAGSGQAQILIAEEPVPGTNARLTVAQNEILGASTASGLATVTATDGSVITIETESPLKAGPVIVQIIEDGDTATGGGVGLDGAVGMSVGDLKPNFTLPGADGVAQADGAGDLGRILPLVREWIALAEPPDNAKPGYRLKYSNWAQIYGSTPTGTITLNAKPDNTGGLDYDMYLWTRYPDLPSLNHCSLRDFVTAKLAGTAIDGCRGRSPALETVVLADFTGQTLGIARRALGEKQLKVAIRPGDPAPSGALEKTVLTQAPRPGTAVEPGQTVTLTVYSDYVVPAGTRAQIEAALGSCRFEQANSLIAAIDTDTARAPFTRLYGSAFQREEKTRDLFNRANALYRACDFSGAQAKLSEAARNTGCERYRTKIADSLQKIAAASSHAARTATLLSDADRLIGMCDFKEAQARLDDARRNSQCPDHKDSVKSLAAKIGAASTREARTKILFSEANRLFGQKDFSTALTRLEAAKANTRCERYVTRINEALAKVQGHTEQAGAGTFEVGVDRMGGDYRSFWLPRPEPALCQKQCEQEEQCRAWTYVVPGHQGSQAKCWLKSRVPNPRNAQCCVSGVKTGAKDTRPSADGASAPETPSGPVDPSYFAGTWGLSRNACTGSLPPPETGPSDIAPGSVGDAVAEGIGKAVETIISVARMRFADTGELYMVLPGGEAHPVGNWRVENGYLITSETGKSKVSRARVLERRPNQVSLVDPTSGDTMIMYRCR</sequence>
<dbReference type="PROSITE" id="PS51178">
    <property type="entry name" value="PASTA"/>
    <property type="match status" value="1"/>
</dbReference>
<dbReference type="Pfam" id="PF03793">
    <property type="entry name" value="PASTA"/>
    <property type="match status" value="1"/>
</dbReference>
<feature type="region of interest" description="Disordered" evidence="3">
    <location>
        <begin position="605"/>
        <end position="629"/>
    </location>
</feature>
<dbReference type="EMBL" id="JAEKJZ010000001">
    <property type="protein sequence ID" value="MBN9670086.1"/>
    <property type="molecule type" value="Genomic_DNA"/>
</dbReference>
<dbReference type="AlphaFoldDB" id="A0A939EC87"/>
<keyword evidence="1" id="KW-0677">Repeat</keyword>
<evidence type="ECO:0000256" key="4">
    <source>
        <dbReference type="SAM" id="SignalP"/>
    </source>
</evidence>
<dbReference type="Pfam" id="PF14295">
    <property type="entry name" value="PAN_4"/>
    <property type="match status" value="1"/>
</dbReference>
<evidence type="ECO:0000313" key="6">
    <source>
        <dbReference type="EMBL" id="MBN9670086.1"/>
    </source>
</evidence>
<evidence type="ECO:0000259" key="5">
    <source>
        <dbReference type="PROSITE" id="PS51178"/>
    </source>
</evidence>
<dbReference type="InterPro" id="IPR003609">
    <property type="entry name" value="Pan_app"/>
</dbReference>
<feature type="domain" description="PASTA" evidence="5">
    <location>
        <begin position="241"/>
        <end position="309"/>
    </location>
</feature>
<protein>
    <submittedName>
        <fullName evidence="6">PASTA domain-containing protein</fullName>
    </submittedName>
</protein>
<gene>
    <name evidence="6" type="ORF">JF539_07025</name>
</gene>
<dbReference type="InterPro" id="IPR005543">
    <property type="entry name" value="PASTA_dom"/>
</dbReference>
<evidence type="ECO:0000256" key="1">
    <source>
        <dbReference type="ARBA" id="ARBA00022737"/>
    </source>
</evidence>
<dbReference type="RefSeq" id="WP_207139603.1">
    <property type="nucleotide sequence ID" value="NZ_JAEKJZ010000001.1"/>
</dbReference>
<dbReference type="Proteomes" id="UP000664096">
    <property type="component" value="Unassembled WGS sequence"/>
</dbReference>
<evidence type="ECO:0000256" key="2">
    <source>
        <dbReference type="ARBA" id="ARBA00023157"/>
    </source>
</evidence>
<dbReference type="Gene3D" id="3.50.4.10">
    <property type="entry name" value="Hepatocyte Growth Factor"/>
    <property type="match status" value="1"/>
</dbReference>
<dbReference type="CDD" id="cd06577">
    <property type="entry name" value="PASTA_pknB"/>
    <property type="match status" value="1"/>
</dbReference>
<dbReference type="InterPro" id="IPR000177">
    <property type="entry name" value="Apple"/>
</dbReference>
<name>A0A939EC87_9HYPH</name>
<reference evidence="6" key="1">
    <citation type="submission" date="2020-12" db="EMBL/GenBank/DDBJ databases">
        <title>Oil enriched cultivation method for isolating marine PHA-producing bacteria.</title>
        <authorList>
            <person name="Zheng W."/>
            <person name="Yu S."/>
            <person name="Huang Y."/>
        </authorList>
    </citation>
    <scope>NUCLEOTIDE SEQUENCE</scope>
    <source>
        <strain evidence="6">SY-2-12</strain>
    </source>
</reference>
<keyword evidence="4" id="KW-0732">Signal</keyword>
<dbReference type="Gene3D" id="3.30.10.20">
    <property type="match status" value="1"/>
</dbReference>
<comment type="caution">
    <text evidence="6">The sequence shown here is derived from an EMBL/GenBank/DDBJ whole genome shotgun (WGS) entry which is preliminary data.</text>
</comment>
<proteinExistence type="predicted"/>
<dbReference type="GO" id="GO:0005576">
    <property type="term" value="C:extracellular region"/>
    <property type="evidence" value="ECO:0007669"/>
    <property type="project" value="InterPro"/>
</dbReference>
<evidence type="ECO:0000313" key="7">
    <source>
        <dbReference type="Proteomes" id="UP000664096"/>
    </source>
</evidence>
<keyword evidence="2" id="KW-1015">Disulfide bond</keyword>
<organism evidence="6 7">
    <name type="scientific">Roseibium aggregatum</name>
    <dbReference type="NCBI Taxonomy" id="187304"/>
    <lineage>
        <taxon>Bacteria</taxon>
        <taxon>Pseudomonadati</taxon>
        <taxon>Pseudomonadota</taxon>
        <taxon>Alphaproteobacteria</taxon>
        <taxon>Hyphomicrobiales</taxon>
        <taxon>Stappiaceae</taxon>
        <taxon>Roseibium</taxon>
    </lineage>
</organism>
<dbReference type="SMART" id="SM00223">
    <property type="entry name" value="APPLE"/>
    <property type="match status" value="1"/>
</dbReference>
<evidence type="ECO:0000256" key="3">
    <source>
        <dbReference type="SAM" id="MobiDB-lite"/>
    </source>
</evidence>
<feature type="chain" id="PRO_5037413632" evidence="4">
    <location>
        <begin position="23"/>
        <end position="753"/>
    </location>
</feature>
<accession>A0A939EC87</accession>
<dbReference type="SMART" id="SM00740">
    <property type="entry name" value="PASTA"/>
    <property type="match status" value="1"/>
</dbReference>